<dbReference type="EMBL" id="JAUYVH010000001">
    <property type="protein sequence ID" value="MDQ9169101.1"/>
    <property type="molecule type" value="Genomic_DNA"/>
</dbReference>
<dbReference type="PROSITE" id="PS51819">
    <property type="entry name" value="VOC"/>
    <property type="match status" value="1"/>
</dbReference>
<dbReference type="InterPro" id="IPR004360">
    <property type="entry name" value="Glyas_Fos-R_dOase_dom"/>
</dbReference>
<accession>A0ABU1BM12</accession>
<organism evidence="2 3">
    <name type="scientific">Keguizhuia sedimenti</name>
    <dbReference type="NCBI Taxonomy" id="3064264"/>
    <lineage>
        <taxon>Bacteria</taxon>
        <taxon>Pseudomonadati</taxon>
        <taxon>Pseudomonadota</taxon>
        <taxon>Betaproteobacteria</taxon>
        <taxon>Burkholderiales</taxon>
        <taxon>Oxalobacteraceae</taxon>
        <taxon>Keguizhuia</taxon>
    </lineage>
</organism>
<evidence type="ECO:0000259" key="1">
    <source>
        <dbReference type="PROSITE" id="PS51819"/>
    </source>
</evidence>
<dbReference type="PANTHER" id="PTHR46142:SF3">
    <property type="entry name" value="F18B13.24 PROTEIN"/>
    <property type="match status" value="1"/>
</dbReference>
<dbReference type="Pfam" id="PF00903">
    <property type="entry name" value="Glyoxalase"/>
    <property type="match status" value="1"/>
</dbReference>
<evidence type="ECO:0000313" key="3">
    <source>
        <dbReference type="Proteomes" id="UP001225596"/>
    </source>
</evidence>
<proteinExistence type="predicted"/>
<keyword evidence="3" id="KW-1185">Reference proteome</keyword>
<dbReference type="Gene3D" id="3.10.180.10">
    <property type="entry name" value="2,3-Dihydroxybiphenyl 1,2-Dioxygenase, domain 1"/>
    <property type="match status" value="1"/>
</dbReference>
<name>A0ABU1BM12_9BURK</name>
<protein>
    <submittedName>
        <fullName evidence="2">VOC family protein</fullName>
    </submittedName>
</protein>
<dbReference type="PANTHER" id="PTHR46142">
    <property type="match status" value="1"/>
</dbReference>
<gene>
    <name evidence="2" type="ORF">Q8A64_01620</name>
</gene>
<evidence type="ECO:0000313" key="2">
    <source>
        <dbReference type="EMBL" id="MDQ9169101.1"/>
    </source>
</evidence>
<dbReference type="SUPFAM" id="SSF54593">
    <property type="entry name" value="Glyoxalase/Bleomycin resistance protein/Dihydroxybiphenyl dioxygenase"/>
    <property type="match status" value="1"/>
</dbReference>
<dbReference type="RefSeq" id="WP_338434923.1">
    <property type="nucleotide sequence ID" value="NZ_JAUYVH010000001.1"/>
</dbReference>
<dbReference type="InterPro" id="IPR037523">
    <property type="entry name" value="VOC_core"/>
</dbReference>
<feature type="domain" description="VOC" evidence="1">
    <location>
        <begin position="5"/>
        <end position="124"/>
    </location>
</feature>
<dbReference type="InterPro" id="IPR029068">
    <property type="entry name" value="Glyas_Bleomycin-R_OHBP_Dase"/>
</dbReference>
<dbReference type="Proteomes" id="UP001225596">
    <property type="component" value="Unassembled WGS sequence"/>
</dbReference>
<sequence length="132" mass="14913">MAVHHLHHFNIRAPAAQLDSIRDFYVDVLGLVDGDRPPFRFAGYWLYAGKHPVVHLMAAREGQEVPSGTGSIDHVAFACSDYESMCRHLQQRKIEFRTSTVPGTEQRQVFFRDPIGNGIELNFTPFDTCSPP</sequence>
<reference evidence="2 3" key="1">
    <citation type="submission" date="2023-08" db="EMBL/GenBank/DDBJ databases">
        <title>Oxalobacteraceae gen .nov., isolated from river sludge outside the plant.</title>
        <authorList>
            <person name="Zhao S.Y."/>
        </authorList>
    </citation>
    <scope>NUCLEOTIDE SEQUENCE [LARGE SCALE GENOMIC DNA]</scope>
    <source>
        <strain evidence="2 3">R-40</strain>
    </source>
</reference>
<comment type="caution">
    <text evidence="2">The sequence shown here is derived from an EMBL/GenBank/DDBJ whole genome shotgun (WGS) entry which is preliminary data.</text>
</comment>